<dbReference type="OrthoDB" id="8854891at2759"/>
<evidence type="ECO:0000313" key="4">
    <source>
        <dbReference type="EMBL" id="KAG7481557.1"/>
    </source>
</evidence>
<dbReference type="EMBL" id="JAFDVH010000004">
    <property type="protein sequence ID" value="KAG7481557.1"/>
    <property type="molecule type" value="Genomic_DNA"/>
</dbReference>
<reference evidence="4" key="1">
    <citation type="submission" date="2021-01" db="EMBL/GenBank/DDBJ databases">
        <authorList>
            <person name="Zahm M."/>
            <person name="Roques C."/>
            <person name="Cabau C."/>
            <person name="Klopp C."/>
            <person name="Donnadieu C."/>
            <person name="Jouanno E."/>
            <person name="Lampietro C."/>
            <person name="Louis A."/>
            <person name="Herpin A."/>
            <person name="Echchiki A."/>
            <person name="Berthelot C."/>
            <person name="Parey E."/>
            <person name="Roest-Crollius H."/>
            <person name="Braasch I."/>
            <person name="Postlethwait J."/>
            <person name="Bobe J."/>
            <person name="Montfort J."/>
            <person name="Bouchez O."/>
            <person name="Begum T."/>
            <person name="Mejri S."/>
            <person name="Adams A."/>
            <person name="Chen W.-J."/>
            <person name="Guiguen Y."/>
        </authorList>
    </citation>
    <scope>NUCLEOTIDE SEQUENCE</scope>
    <source>
        <strain evidence="4">YG-15Mar2019-1</strain>
        <tissue evidence="4">Brain</tissue>
    </source>
</reference>
<feature type="domain" description="Myosin tail" evidence="3">
    <location>
        <begin position="608"/>
        <end position="825"/>
    </location>
</feature>
<organism evidence="4 5">
    <name type="scientific">Megalops atlanticus</name>
    <name type="common">Tarpon</name>
    <name type="synonym">Clupea gigantea</name>
    <dbReference type="NCBI Taxonomy" id="7932"/>
    <lineage>
        <taxon>Eukaryota</taxon>
        <taxon>Metazoa</taxon>
        <taxon>Chordata</taxon>
        <taxon>Craniata</taxon>
        <taxon>Vertebrata</taxon>
        <taxon>Euteleostomi</taxon>
        <taxon>Actinopterygii</taxon>
        <taxon>Neopterygii</taxon>
        <taxon>Teleostei</taxon>
        <taxon>Elopiformes</taxon>
        <taxon>Megalopidae</taxon>
        <taxon>Megalops</taxon>
    </lineage>
</organism>
<keyword evidence="5" id="KW-1185">Reference proteome</keyword>
<dbReference type="GO" id="GO:0150105">
    <property type="term" value="P:protein localization to cell-cell junction"/>
    <property type="evidence" value="ECO:0007669"/>
    <property type="project" value="TreeGrafter"/>
</dbReference>
<feature type="compositionally biased region" description="Basic and acidic residues" evidence="2">
    <location>
        <begin position="220"/>
        <end position="229"/>
    </location>
</feature>
<name>A0A9D3TGG0_MEGAT</name>
<dbReference type="Proteomes" id="UP001046870">
    <property type="component" value="Chromosome 4"/>
</dbReference>
<evidence type="ECO:0000256" key="1">
    <source>
        <dbReference type="ARBA" id="ARBA00023054"/>
    </source>
</evidence>
<feature type="compositionally biased region" description="Low complexity" evidence="2">
    <location>
        <begin position="76"/>
        <end position="91"/>
    </location>
</feature>
<sequence length="850" mass="96945">MDAVNNMAGGNSERRTECNKVLPNGHTHIKGETNESAELSTPTKRVSLVKVDLQLSESIKDLIQKFSSGESGQHCSAGSSSRSLIAGASSRNSMEKISQSELMEGKGTPEGINSVLSRSDSGKPNEEGSLPTITVIPPSEDPFSNPRDIQESDLQCSEMSTDATSERIISQLGNGSVEETVVESDFVPECPPSEVELPSFQAKLSPQYQLSLSSDMLGNDSRDPDRKLGENSTSVCSEGHNSKHWPSHHSSLESLASQDWDTISERVAVTESPSRVFRSPYKSLSTETYPVYRMSESKGLVSPAMSDFGIFSLNSSTSASPVSSPTLSIYTVYRTLTRRHEVIPNGFPLKSGVHSKYSYIAELTGQLDESQRRNRFLEAERVQMDKERNQIRLKMRGLLVQNEDLLRTNAQLQLEMRGVMERMAELQRERTSMNLTLRQLETEITEAKEEMVEASTQQYAFNYLQQSLKEKIQDTKDTLEKQTQDSHSLSEKLWHAERKLEELNMEKQAQEKKAMELDSIVQRLEAELGVALQASSQAAAELSLQKKLRADTLQRVEELEDSLMKKTQELQRVQQTVTRLQGEVSVKLTDKERALEEEIKRREWAQLQCKQAERKAKDLQAELHMLTQSKEDMVKQLKQAQENIADLESNLEDMHDSEQRWANKHKKAIEQVKQLQQKLIQEKDLNDQLNSEKGRLERQVRDLHVEAEKLKESRVREDMVTKAELRVKELEDTVKTEERNKVVLVNTIGNLERKIKQLSDQMEEEHQATTQQNAQMTQRIRSLKRALNEAEEEASRRETQLRQTQREVQEERETSARLQRQLLDLHLQTKQKESLIMRKTLTNQKRMIIS</sequence>
<dbReference type="GO" id="GO:0005923">
    <property type="term" value="C:bicellular tight junction"/>
    <property type="evidence" value="ECO:0007669"/>
    <property type="project" value="TreeGrafter"/>
</dbReference>
<dbReference type="Pfam" id="PF01576">
    <property type="entry name" value="Myosin_tail_1"/>
    <property type="match status" value="1"/>
</dbReference>
<gene>
    <name evidence="4" type="ORF">MATL_G00067960</name>
</gene>
<dbReference type="AlphaFoldDB" id="A0A9D3TGG0"/>
<comment type="caution">
    <text evidence="4">The sequence shown here is derived from an EMBL/GenBank/DDBJ whole genome shotgun (WGS) entry which is preliminary data.</text>
</comment>
<proteinExistence type="predicted"/>
<evidence type="ECO:0000313" key="5">
    <source>
        <dbReference type="Proteomes" id="UP001046870"/>
    </source>
</evidence>
<dbReference type="PANTHER" id="PTHR46349:SF2">
    <property type="entry name" value="CINGULIN-LIKE PROTEIN 1"/>
    <property type="match status" value="1"/>
</dbReference>
<feature type="region of interest" description="Disordered" evidence="2">
    <location>
        <begin position="68"/>
        <end position="149"/>
    </location>
</feature>
<evidence type="ECO:0000256" key="2">
    <source>
        <dbReference type="SAM" id="MobiDB-lite"/>
    </source>
</evidence>
<feature type="region of interest" description="Disordered" evidence="2">
    <location>
        <begin position="1"/>
        <end position="40"/>
    </location>
</feature>
<feature type="region of interest" description="Disordered" evidence="2">
    <location>
        <begin position="213"/>
        <end position="250"/>
    </location>
</feature>
<dbReference type="InterPro" id="IPR002928">
    <property type="entry name" value="Myosin_tail"/>
</dbReference>
<keyword evidence="1" id="KW-0175">Coiled coil</keyword>
<dbReference type="GO" id="GO:0016459">
    <property type="term" value="C:myosin complex"/>
    <property type="evidence" value="ECO:0007669"/>
    <property type="project" value="InterPro"/>
</dbReference>
<evidence type="ECO:0000259" key="3">
    <source>
        <dbReference type="Pfam" id="PF01576"/>
    </source>
</evidence>
<feature type="region of interest" description="Disordered" evidence="2">
    <location>
        <begin position="785"/>
        <end position="814"/>
    </location>
</feature>
<feature type="compositionally biased region" description="Basic and acidic residues" evidence="2">
    <location>
        <begin position="793"/>
        <end position="814"/>
    </location>
</feature>
<accession>A0A9D3TGG0</accession>
<dbReference type="PANTHER" id="PTHR46349">
    <property type="entry name" value="CINGULIN-LIKE PROTEIN 1-RELATED"/>
    <property type="match status" value="1"/>
</dbReference>
<protein>
    <recommendedName>
        <fullName evidence="3">Myosin tail domain-containing protein</fullName>
    </recommendedName>
</protein>